<dbReference type="Pfam" id="PF00672">
    <property type="entry name" value="HAMP"/>
    <property type="match status" value="1"/>
</dbReference>
<protein>
    <submittedName>
        <fullName evidence="10">Methyl-accepting chemotaxis protein</fullName>
    </submittedName>
</protein>
<dbReference type="InterPro" id="IPR004089">
    <property type="entry name" value="MCPsignal_dom"/>
</dbReference>
<evidence type="ECO:0000259" key="8">
    <source>
        <dbReference type="PROSITE" id="PS50192"/>
    </source>
</evidence>
<dbReference type="InterPro" id="IPR003660">
    <property type="entry name" value="HAMP_dom"/>
</dbReference>
<keyword evidence="6" id="KW-0812">Transmembrane</keyword>
<gene>
    <name evidence="10" type="ORF">C8D97_102217</name>
</gene>
<dbReference type="GO" id="GO:0005886">
    <property type="term" value="C:plasma membrane"/>
    <property type="evidence" value="ECO:0007669"/>
    <property type="project" value="UniProtKB-SubCell"/>
</dbReference>
<dbReference type="CDD" id="cd06225">
    <property type="entry name" value="HAMP"/>
    <property type="match status" value="1"/>
</dbReference>
<dbReference type="Proteomes" id="UP000245790">
    <property type="component" value="Unassembled WGS sequence"/>
</dbReference>
<evidence type="ECO:0000313" key="10">
    <source>
        <dbReference type="EMBL" id="PWK53827.1"/>
    </source>
</evidence>
<dbReference type="SUPFAM" id="SSF58104">
    <property type="entry name" value="Methyl-accepting chemotaxis protein (MCP) signaling domain"/>
    <property type="match status" value="1"/>
</dbReference>
<proteinExistence type="inferred from homology"/>
<feature type="domain" description="Methyl-accepting transducer" evidence="7">
    <location>
        <begin position="269"/>
        <end position="505"/>
    </location>
</feature>
<evidence type="ECO:0000256" key="5">
    <source>
        <dbReference type="PROSITE-ProRule" id="PRU00284"/>
    </source>
</evidence>
<keyword evidence="2" id="KW-0997">Cell inner membrane</keyword>
<dbReference type="EMBL" id="QGGU01000002">
    <property type="protein sequence ID" value="PWK53827.1"/>
    <property type="molecule type" value="Genomic_DNA"/>
</dbReference>
<keyword evidence="3 5" id="KW-0807">Transducer</keyword>
<evidence type="ECO:0000313" key="11">
    <source>
        <dbReference type="Proteomes" id="UP000245790"/>
    </source>
</evidence>
<reference evidence="10 11" key="1">
    <citation type="submission" date="2018-05" db="EMBL/GenBank/DDBJ databases">
        <title>Genomic Encyclopedia of Type Strains, Phase IV (KMG-IV): sequencing the most valuable type-strain genomes for metagenomic binning, comparative biology and taxonomic classification.</title>
        <authorList>
            <person name="Goeker M."/>
        </authorList>
    </citation>
    <scope>NUCLEOTIDE SEQUENCE [LARGE SCALE GENOMIC DNA]</scope>
    <source>
        <strain evidence="10 11">DSM 25350</strain>
    </source>
</reference>
<feature type="transmembrane region" description="Helical" evidence="6">
    <location>
        <begin position="187"/>
        <end position="210"/>
    </location>
</feature>
<dbReference type="AlphaFoldDB" id="A0A316GGH3"/>
<dbReference type="RefSeq" id="WP_109761885.1">
    <property type="nucleotide sequence ID" value="NZ_QGGU01000002.1"/>
</dbReference>
<evidence type="ECO:0000259" key="9">
    <source>
        <dbReference type="PROSITE" id="PS50885"/>
    </source>
</evidence>
<sequence>MNFFKRSLSNRILGIIVAALIIITFASQFIIGKLSHSVDQYNQLISESVDYERSSSELVTLFKIQVQEWKNVLLRGHKQSDLDKYWGKFTERHQEIQAKAKSLQNRLPNGTAKNIISDFIDTHSQLVTQYRQGYDAFINSNFDPKAGDNAVRGIDRAPTDSLSEAADILAESVKTHSQTATERAESVVSFAIPSILIIAAILIGLLYLVLVHQFKRPIDALLIHIERFGQGDFSQPIKATSIDELGRMRQQLGNAQEFLRSFMTQIKSASEQLTKNADTVNTTSATIAEGTESTTSRLEQTATAVTEMTSTVQEVAQNATGAATSASNADASAQKGREVMQNTITTINALSQEVTSASDVIRKLEEDTSSVGTVLDVIRGIAEQTNLLALNAAIEAARAGEQGRGFAVVADEVRNLAQRTQESTSEIQQIIENVQTGAKDAVVAMVQGSESTATCVEQANAAGSSLDEITGAVNEIHMMNSQIATAAEEQTTVSEDISKNINEISESTNEIHGNVRKFNQLASSLAEMAEELNSITARVTV</sequence>
<dbReference type="Pfam" id="PF00015">
    <property type="entry name" value="MCPsignal"/>
    <property type="match status" value="1"/>
</dbReference>
<dbReference type="InterPro" id="IPR000727">
    <property type="entry name" value="T_SNARE_dom"/>
</dbReference>
<evidence type="ECO:0000256" key="1">
    <source>
        <dbReference type="ARBA" id="ARBA00004429"/>
    </source>
</evidence>
<comment type="subcellular location">
    <subcellularLocation>
        <location evidence="1">Cell inner membrane</location>
        <topology evidence="1">Multi-pass membrane protein</topology>
    </subcellularLocation>
</comment>
<dbReference type="FunFam" id="1.10.287.950:FF:000001">
    <property type="entry name" value="Methyl-accepting chemotaxis sensory transducer"/>
    <property type="match status" value="1"/>
</dbReference>
<dbReference type="PANTHER" id="PTHR32089:SF112">
    <property type="entry name" value="LYSOZYME-LIKE PROTEIN-RELATED"/>
    <property type="match status" value="1"/>
</dbReference>
<keyword evidence="2" id="KW-1003">Cell membrane</keyword>
<dbReference type="PROSITE" id="PS50111">
    <property type="entry name" value="CHEMOTAXIS_TRANSDUC_2"/>
    <property type="match status" value="1"/>
</dbReference>
<dbReference type="OrthoDB" id="5613951at2"/>
<feature type="domain" description="T-SNARE coiled-coil homology" evidence="8">
    <location>
        <begin position="464"/>
        <end position="518"/>
    </location>
</feature>
<dbReference type="GO" id="GO:0004888">
    <property type="term" value="F:transmembrane signaling receptor activity"/>
    <property type="evidence" value="ECO:0007669"/>
    <property type="project" value="InterPro"/>
</dbReference>
<organism evidence="10 11">
    <name type="scientific">Pleionea mediterranea</name>
    <dbReference type="NCBI Taxonomy" id="523701"/>
    <lineage>
        <taxon>Bacteria</taxon>
        <taxon>Pseudomonadati</taxon>
        <taxon>Pseudomonadota</taxon>
        <taxon>Gammaproteobacteria</taxon>
        <taxon>Oceanospirillales</taxon>
        <taxon>Pleioneaceae</taxon>
        <taxon>Pleionea</taxon>
    </lineage>
</organism>
<feature type="transmembrane region" description="Helical" evidence="6">
    <location>
        <begin position="12"/>
        <end position="31"/>
    </location>
</feature>
<evidence type="ECO:0000256" key="2">
    <source>
        <dbReference type="ARBA" id="ARBA00022519"/>
    </source>
</evidence>
<comment type="similarity">
    <text evidence="4">Belongs to the methyl-accepting chemotaxis (MCP) protein family.</text>
</comment>
<dbReference type="SMART" id="SM00304">
    <property type="entry name" value="HAMP"/>
    <property type="match status" value="1"/>
</dbReference>
<keyword evidence="6" id="KW-0472">Membrane</keyword>
<keyword evidence="6" id="KW-1133">Transmembrane helix</keyword>
<dbReference type="PROSITE" id="PS50885">
    <property type="entry name" value="HAMP"/>
    <property type="match status" value="1"/>
</dbReference>
<evidence type="ECO:0000259" key="7">
    <source>
        <dbReference type="PROSITE" id="PS50111"/>
    </source>
</evidence>
<dbReference type="InterPro" id="IPR004090">
    <property type="entry name" value="Chemotax_Me-accpt_rcpt"/>
</dbReference>
<name>A0A316GGH3_9GAMM</name>
<dbReference type="PRINTS" id="PR00260">
    <property type="entry name" value="CHEMTRNSDUCR"/>
</dbReference>
<dbReference type="PROSITE" id="PS50192">
    <property type="entry name" value="T_SNARE"/>
    <property type="match status" value="1"/>
</dbReference>
<dbReference type="SMART" id="SM00283">
    <property type="entry name" value="MA"/>
    <property type="match status" value="1"/>
</dbReference>
<evidence type="ECO:0000256" key="4">
    <source>
        <dbReference type="ARBA" id="ARBA00029447"/>
    </source>
</evidence>
<dbReference type="Gene3D" id="1.10.287.950">
    <property type="entry name" value="Methyl-accepting chemotaxis protein"/>
    <property type="match status" value="1"/>
</dbReference>
<keyword evidence="11" id="KW-1185">Reference proteome</keyword>
<evidence type="ECO:0000256" key="3">
    <source>
        <dbReference type="ARBA" id="ARBA00023224"/>
    </source>
</evidence>
<evidence type="ECO:0000256" key="6">
    <source>
        <dbReference type="SAM" id="Phobius"/>
    </source>
</evidence>
<dbReference type="CDD" id="cd11386">
    <property type="entry name" value="MCP_signal"/>
    <property type="match status" value="1"/>
</dbReference>
<dbReference type="GO" id="GO:0007165">
    <property type="term" value="P:signal transduction"/>
    <property type="evidence" value="ECO:0007669"/>
    <property type="project" value="UniProtKB-KW"/>
</dbReference>
<feature type="domain" description="HAMP" evidence="9">
    <location>
        <begin position="212"/>
        <end position="264"/>
    </location>
</feature>
<dbReference type="PANTHER" id="PTHR32089">
    <property type="entry name" value="METHYL-ACCEPTING CHEMOTAXIS PROTEIN MCPB"/>
    <property type="match status" value="1"/>
</dbReference>
<accession>A0A316GGH3</accession>
<dbReference type="GO" id="GO:0006935">
    <property type="term" value="P:chemotaxis"/>
    <property type="evidence" value="ECO:0007669"/>
    <property type="project" value="InterPro"/>
</dbReference>
<comment type="caution">
    <text evidence="10">The sequence shown here is derived from an EMBL/GenBank/DDBJ whole genome shotgun (WGS) entry which is preliminary data.</text>
</comment>